<evidence type="ECO:0000313" key="1">
    <source>
        <dbReference type="EMBL" id="KAH7690158.1"/>
    </source>
</evidence>
<keyword evidence="1" id="KW-0378">Hydrolase</keyword>
<comment type="caution">
    <text evidence="1">The sequence shown here is derived from an EMBL/GenBank/DDBJ whole genome shotgun (WGS) entry which is preliminary data.</text>
</comment>
<reference evidence="2" key="1">
    <citation type="journal article" date="2022" name="Nat. Commun.">
        <title>Chromosome evolution and the genetic basis of agronomically important traits in greater yam.</title>
        <authorList>
            <person name="Bredeson J.V."/>
            <person name="Lyons J.B."/>
            <person name="Oniyinde I.O."/>
            <person name="Okereke N.R."/>
            <person name="Kolade O."/>
            <person name="Nnabue I."/>
            <person name="Nwadili C.O."/>
            <person name="Hribova E."/>
            <person name="Parker M."/>
            <person name="Nwogha J."/>
            <person name="Shu S."/>
            <person name="Carlson J."/>
            <person name="Kariba R."/>
            <person name="Muthemba S."/>
            <person name="Knop K."/>
            <person name="Barton G.J."/>
            <person name="Sherwood A.V."/>
            <person name="Lopez-Montes A."/>
            <person name="Asiedu R."/>
            <person name="Jamnadass R."/>
            <person name="Muchugi A."/>
            <person name="Goodstein D."/>
            <person name="Egesi C.N."/>
            <person name="Featherston J."/>
            <person name="Asfaw A."/>
            <person name="Simpson G.G."/>
            <person name="Dolezel J."/>
            <person name="Hendre P.S."/>
            <person name="Van Deynze A."/>
            <person name="Kumar P.L."/>
            <person name="Obidiegwu J.E."/>
            <person name="Bhattacharjee R."/>
            <person name="Rokhsar D.S."/>
        </authorList>
    </citation>
    <scope>NUCLEOTIDE SEQUENCE [LARGE SCALE GENOMIC DNA]</scope>
    <source>
        <strain evidence="2">cv. TDa95/00328</strain>
    </source>
</reference>
<keyword evidence="2" id="KW-1185">Reference proteome</keyword>
<proteinExistence type="predicted"/>
<sequence>MKSYFIETILLVIIVSPSVAIVTPPRPPPRLYVMGDSLVDVGNNNYLQDPAPKANFPFNGIDYPGNVSTGRFCNGYLGSDYIAMYMGYSQSPPPYLSITDESQTMKGINFASAGSGILNSTGEGTLSLATQVMYFQEAARNLSRRVGNLSAEKSLSQSIFYISTGSNDIFAYFFASQNETTNNQFIATLVNNFTLHLTKLYNSGARKVVILSTAKIGCIAFIRSLLFPSLCGDCSEELNNLSIQFKNETRAHLQRLRLRLPGFKYTFIDTYEMDSQLRSNAQQYGFTEMTNACCGTGRFNGEGPCTPNSNLCSNRRSYYSWDQYHSSEAVNKIVIKMAYFGSKNISPMNVEQLVNA</sequence>
<evidence type="ECO:0000313" key="2">
    <source>
        <dbReference type="Proteomes" id="UP000827976"/>
    </source>
</evidence>
<organism evidence="1 2">
    <name type="scientific">Dioscorea alata</name>
    <name type="common">Purple yam</name>
    <dbReference type="NCBI Taxonomy" id="55571"/>
    <lineage>
        <taxon>Eukaryota</taxon>
        <taxon>Viridiplantae</taxon>
        <taxon>Streptophyta</taxon>
        <taxon>Embryophyta</taxon>
        <taxon>Tracheophyta</taxon>
        <taxon>Spermatophyta</taxon>
        <taxon>Magnoliopsida</taxon>
        <taxon>Liliopsida</taxon>
        <taxon>Dioscoreales</taxon>
        <taxon>Dioscoreaceae</taxon>
        <taxon>Dioscorea</taxon>
    </lineage>
</organism>
<name>A0ACB7WPK0_DIOAL</name>
<protein>
    <submittedName>
        <fullName evidence="1">GDSL lipase/esterase protein</fullName>
        <ecNumber evidence="1">3.1.1.3</ecNumber>
    </submittedName>
</protein>
<dbReference type="EMBL" id="CM037012">
    <property type="protein sequence ID" value="KAH7690158.1"/>
    <property type="molecule type" value="Genomic_DNA"/>
</dbReference>
<dbReference type="EC" id="3.1.1.3" evidence="1"/>
<dbReference type="Proteomes" id="UP000827976">
    <property type="component" value="Chromosome 2"/>
</dbReference>
<accession>A0ACB7WPK0</accession>
<gene>
    <name evidence="1" type="ORF">IHE45_02G026800</name>
</gene>